<feature type="region of interest" description="Disordered" evidence="1">
    <location>
        <begin position="351"/>
        <end position="376"/>
    </location>
</feature>
<feature type="region of interest" description="Disordered" evidence="1">
    <location>
        <begin position="24"/>
        <end position="154"/>
    </location>
</feature>
<protein>
    <submittedName>
        <fullName evidence="2">Uncharacterized protein</fullName>
    </submittedName>
</protein>
<dbReference type="PANTHER" id="PTHR38887:SF1">
    <property type="entry name" value="RAS MODIFICATION PROTEIN ERF4"/>
    <property type="match status" value="1"/>
</dbReference>
<feature type="compositionally biased region" description="Basic and acidic residues" evidence="1">
    <location>
        <begin position="129"/>
        <end position="154"/>
    </location>
</feature>
<organism evidence="2 3">
    <name type="scientific">Aspergillus cavernicola</name>
    <dbReference type="NCBI Taxonomy" id="176166"/>
    <lineage>
        <taxon>Eukaryota</taxon>
        <taxon>Fungi</taxon>
        <taxon>Dikarya</taxon>
        <taxon>Ascomycota</taxon>
        <taxon>Pezizomycotina</taxon>
        <taxon>Eurotiomycetes</taxon>
        <taxon>Eurotiomycetidae</taxon>
        <taxon>Eurotiales</taxon>
        <taxon>Aspergillaceae</taxon>
        <taxon>Aspergillus</taxon>
        <taxon>Aspergillus subgen. Nidulantes</taxon>
    </lineage>
</organism>
<feature type="region of interest" description="Disordered" evidence="1">
    <location>
        <begin position="174"/>
        <end position="205"/>
    </location>
</feature>
<evidence type="ECO:0000256" key="1">
    <source>
        <dbReference type="SAM" id="MobiDB-lite"/>
    </source>
</evidence>
<dbReference type="Proteomes" id="UP001610335">
    <property type="component" value="Unassembled WGS sequence"/>
</dbReference>
<feature type="region of interest" description="Disordered" evidence="1">
    <location>
        <begin position="387"/>
        <end position="406"/>
    </location>
</feature>
<feature type="compositionally biased region" description="Basic and acidic residues" evidence="1">
    <location>
        <begin position="80"/>
        <end position="100"/>
    </location>
</feature>
<reference evidence="2 3" key="1">
    <citation type="submission" date="2024-07" db="EMBL/GenBank/DDBJ databases">
        <title>Section-level genome sequencing and comparative genomics of Aspergillus sections Usti and Cavernicolus.</title>
        <authorList>
            <consortium name="Lawrence Berkeley National Laboratory"/>
            <person name="Nybo J.L."/>
            <person name="Vesth T.C."/>
            <person name="Theobald S."/>
            <person name="Frisvad J.C."/>
            <person name="Larsen T.O."/>
            <person name="Kjaerboelling I."/>
            <person name="Rothschild-Mancinelli K."/>
            <person name="Lyhne E.K."/>
            <person name="Kogle M.E."/>
            <person name="Barry K."/>
            <person name="Clum A."/>
            <person name="Na H."/>
            <person name="Ledsgaard L."/>
            <person name="Lin J."/>
            <person name="Lipzen A."/>
            <person name="Kuo A."/>
            <person name="Riley R."/>
            <person name="Mondo S."/>
            <person name="LaButti K."/>
            <person name="Haridas S."/>
            <person name="Pangalinan J."/>
            <person name="Salamov A.A."/>
            <person name="Simmons B.A."/>
            <person name="Magnuson J.K."/>
            <person name="Chen J."/>
            <person name="Drula E."/>
            <person name="Henrissat B."/>
            <person name="Wiebenga A."/>
            <person name="Lubbers R.J."/>
            <person name="Gomes A.C."/>
            <person name="Makela M.R."/>
            <person name="Stajich J."/>
            <person name="Grigoriev I.V."/>
            <person name="Mortensen U.H."/>
            <person name="De vries R.P."/>
            <person name="Baker S.E."/>
            <person name="Andersen M.R."/>
        </authorList>
    </citation>
    <scope>NUCLEOTIDE SEQUENCE [LARGE SCALE GENOMIC DNA]</scope>
    <source>
        <strain evidence="2 3">CBS 600.67</strain>
    </source>
</reference>
<evidence type="ECO:0000313" key="2">
    <source>
        <dbReference type="EMBL" id="KAL2827388.1"/>
    </source>
</evidence>
<evidence type="ECO:0000313" key="3">
    <source>
        <dbReference type="Proteomes" id="UP001610335"/>
    </source>
</evidence>
<sequence length="653" mass="72099">MGKGLARLIGSGIGFTSEAIHAARHRNKDSLSGSPSASASETPRSLPDAGRGAGDYVAAGNHWQTADAVTHEGSGSAELPIRESRAELGNEGERLRRDSDFPTEEELPPYSPGLERQSKAVEAEYPLDVDEKRRGRPSEMGHDCDDTRNDQERAMDGDEAAWQLDEATEEFGLPTYDQSEARPGAEGAENDPEEIKAEDSEDEQAKKRERMIRALVAMAGPPPAQPQRLPCPVIIPQRRPGAKKRGFVRAYAPVLEDCGISEDVFLKFISDFHKASQASMWLQVIVVAANITGFSPSLTVALTAAAIQIVADTAQQFQIRHRTNSYLDRANQEIFMPRGQYAMIMKFTDRPPKLTKKQKQERKQNASSPDSEADQLGGLFSTEQVNFNQSGSPVDVDPSLRPQPERPEFDAAATISKFTHSEEHPQMNAWKQRMKHYRQQSGATQGEMQLPECAPLVFPEVDRAAIRVRDGLEPKSNFQSGRTWVRDYIDRKSQASFEAEHKGSAVAVPGSGRKAFTSRYNNPDHPANSGNLLSTLSGGLYKPKPGLFERAGTAIKESQDKKRAAQGLPPSETWKEKWARKKKETGSRIKILSEDVMYLMIVNMPTEEELRESVAKLQYLAQQGDLGRDMTGGGPVLDMWDVAHVAHIADLAT</sequence>
<name>A0ABR4IHZ8_9EURO</name>
<proteinExistence type="predicted"/>
<keyword evidence="3" id="KW-1185">Reference proteome</keyword>
<dbReference type="PANTHER" id="PTHR38887">
    <property type="entry name" value="CHROMOSOME 21, WHOLE GENOME SHOTGUN SEQUENCE"/>
    <property type="match status" value="1"/>
</dbReference>
<accession>A0ABR4IHZ8</accession>
<feature type="compositionally biased region" description="Low complexity" evidence="1">
    <location>
        <begin position="30"/>
        <end position="40"/>
    </location>
</feature>
<dbReference type="EMBL" id="JBFXLS010000025">
    <property type="protein sequence ID" value="KAL2827388.1"/>
    <property type="molecule type" value="Genomic_DNA"/>
</dbReference>
<feature type="compositionally biased region" description="Basic and acidic residues" evidence="1">
    <location>
        <begin position="193"/>
        <end position="205"/>
    </location>
</feature>
<gene>
    <name evidence="2" type="ORF">BDW59DRAFT_160350</name>
</gene>
<comment type="caution">
    <text evidence="2">The sequence shown here is derived from an EMBL/GenBank/DDBJ whole genome shotgun (WGS) entry which is preliminary data.</text>
</comment>
<dbReference type="InterPro" id="IPR053221">
    <property type="entry name" value="Burnettramic_acid_biosynth"/>
</dbReference>